<keyword evidence="1" id="KW-0812">Transmembrane</keyword>
<keyword evidence="1" id="KW-0472">Membrane</keyword>
<reference evidence="2" key="1">
    <citation type="journal article" date="2016" name="Nat. Genet.">
        <title>A high-quality carrot genome assembly provides new insights into carotenoid accumulation and asterid genome evolution.</title>
        <authorList>
            <person name="Iorizzo M."/>
            <person name="Ellison S."/>
            <person name="Senalik D."/>
            <person name="Zeng P."/>
            <person name="Satapoomin P."/>
            <person name="Huang J."/>
            <person name="Bowman M."/>
            <person name="Iovene M."/>
            <person name="Sanseverino W."/>
            <person name="Cavagnaro P."/>
            <person name="Yildiz M."/>
            <person name="Macko-Podgorni A."/>
            <person name="Moranska E."/>
            <person name="Grzebelus E."/>
            <person name="Grzebelus D."/>
            <person name="Ashrafi H."/>
            <person name="Zheng Z."/>
            <person name="Cheng S."/>
            <person name="Spooner D."/>
            <person name="Van Deynze A."/>
            <person name="Simon P."/>
        </authorList>
    </citation>
    <scope>NUCLEOTIDE SEQUENCE</scope>
    <source>
        <tissue evidence="2">Leaf</tissue>
    </source>
</reference>
<organism evidence="2 3">
    <name type="scientific">Daucus carota subsp. sativus</name>
    <name type="common">Carrot</name>
    <dbReference type="NCBI Taxonomy" id="79200"/>
    <lineage>
        <taxon>Eukaryota</taxon>
        <taxon>Viridiplantae</taxon>
        <taxon>Streptophyta</taxon>
        <taxon>Embryophyta</taxon>
        <taxon>Tracheophyta</taxon>
        <taxon>Spermatophyta</taxon>
        <taxon>Magnoliopsida</taxon>
        <taxon>eudicotyledons</taxon>
        <taxon>Gunneridae</taxon>
        <taxon>Pentapetalae</taxon>
        <taxon>asterids</taxon>
        <taxon>campanulids</taxon>
        <taxon>Apiales</taxon>
        <taxon>Apiaceae</taxon>
        <taxon>Apioideae</taxon>
        <taxon>Scandiceae</taxon>
        <taxon>Daucinae</taxon>
        <taxon>Daucus</taxon>
        <taxon>Daucus sect. Daucus</taxon>
    </lineage>
</organism>
<dbReference type="EMBL" id="CP093350">
    <property type="protein sequence ID" value="WOH12364.1"/>
    <property type="molecule type" value="Genomic_DNA"/>
</dbReference>
<reference evidence="2" key="2">
    <citation type="submission" date="2022-03" db="EMBL/GenBank/DDBJ databases">
        <title>Draft title - Genomic analysis of global carrot germplasm unveils the trajectory of domestication and the origin of high carotenoid orange carrot.</title>
        <authorList>
            <person name="Iorizzo M."/>
            <person name="Ellison S."/>
            <person name="Senalik D."/>
            <person name="Macko-Podgorni A."/>
            <person name="Grzebelus D."/>
            <person name="Bostan H."/>
            <person name="Rolling W."/>
            <person name="Curaba J."/>
            <person name="Simon P."/>
        </authorList>
    </citation>
    <scope>NUCLEOTIDE SEQUENCE</scope>
    <source>
        <tissue evidence="2">Leaf</tissue>
    </source>
</reference>
<keyword evidence="3" id="KW-1185">Reference proteome</keyword>
<dbReference type="AlphaFoldDB" id="A0AAF1BAF4"/>
<proteinExistence type="predicted"/>
<keyword evidence="1" id="KW-1133">Transmembrane helix</keyword>
<gene>
    <name evidence="2" type="ORF">DCAR_0831867</name>
</gene>
<evidence type="ECO:0000313" key="2">
    <source>
        <dbReference type="EMBL" id="WOH12364.1"/>
    </source>
</evidence>
<feature type="transmembrane region" description="Helical" evidence="1">
    <location>
        <begin position="29"/>
        <end position="51"/>
    </location>
</feature>
<evidence type="ECO:0000256" key="1">
    <source>
        <dbReference type="SAM" id="Phobius"/>
    </source>
</evidence>
<sequence>MNVGTKIRAYKIYNFYFEYFSLKRFRKSWWRNLLVTWVLIGTLFSMWVFWYMNSQALEKRKETLASM</sequence>
<evidence type="ECO:0000313" key="3">
    <source>
        <dbReference type="Proteomes" id="UP000077755"/>
    </source>
</evidence>
<dbReference type="Proteomes" id="UP000077755">
    <property type="component" value="Chromosome 8"/>
</dbReference>
<name>A0AAF1BAF4_DAUCS</name>
<protein>
    <submittedName>
        <fullName evidence="2">Uncharacterized protein</fullName>
    </submittedName>
</protein>
<accession>A0AAF1BAF4</accession>